<keyword evidence="2" id="KW-1185">Reference proteome</keyword>
<gene>
    <name evidence="1" type="ORF">CLV59_107382</name>
</gene>
<proteinExistence type="predicted"/>
<evidence type="ECO:0000313" key="2">
    <source>
        <dbReference type="Proteomes" id="UP000249819"/>
    </source>
</evidence>
<reference evidence="1 2" key="1">
    <citation type="submission" date="2018-06" db="EMBL/GenBank/DDBJ databases">
        <title>Genomic Encyclopedia of Archaeal and Bacterial Type Strains, Phase II (KMG-II): from individual species to whole genera.</title>
        <authorList>
            <person name="Goeker M."/>
        </authorList>
    </citation>
    <scope>NUCLEOTIDE SEQUENCE [LARGE SCALE GENOMIC DNA]</scope>
    <source>
        <strain evidence="1 2">DSM 29821</strain>
    </source>
</reference>
<dbReference type="Proteomes" id="UP000249819">
    <property type="component" value="Unassembled WGS sequence"/>
</dbReference>
<dbReference type="AlphaFoldDB" id="A0A327VRE2"/>
<comment type="caution">
    <text evidence="1">The sequence shown here is derived from an EMBL/GenBank/DDBJ whole genome shotgun (WGS) entry which is preliminary data.</text>
</comment>
<organism evidence="1 2">
    <name type="scientific">Chitinophaga dinghuensis</name>
    <dbReference type="NCBI Taxonomy" id="1539050"/>
    <lineage>
        <taxon>Bacteria</taxon>
        <taxon>Pseudomonadati</taxon>
        <taxon>Bacteroidota</taxon>
        <taxon>Chitinophagia</taxon>
        <taxon>Chitinophagales</taxon>
        <taxon>Chitinophagaceae</taxon>
        <taxon>Chitinophaga</taxon>
    </lineage>
</organism>
<evidence type="ECO:0000313" key="1">
    <source>
        <dbReference type="EMBL" id="RAJ77613.1"/>
    </source>
</evidence>
<accession>A0A327VRE2</accession>
<dbReference type="EMBL" id="QLMA01000007">
    <property type="protein sequence ID" value="RAJ77613.1"/>
    <property type="molecule type" value="Genomic_DNA"/>
</dbReference>
<protein>
    <submittedName>
        <fullName evidence="1">Uncharacterized protein</fullName>
    </submittedName>
</protein>
<name>A0A327VRE2_9BACT</name>
<sequence length="67" mass="8097">MVRSGKIRRYKVNSRVYFLREDIEKLLFQGEQPDDETKFKKALDLVFKKDKRDKLGESCWTPIIFSR</sequence>